<dbReference type="PROSITE" id="PS50850">
    <property type="entry name" value="MFS"/>
    <property type="match status" value="1"/>
</dbReference>
<feature type="transmembrane region" description="Helical" evidence="7">
    <location>
        <begin position="386"/>
        <end position="406"/>
    </location>
</feature>
<evidence type="ECO:0000256" key="5">
    <source>
        <dbReference type="ARBA" id="ARBA00022989"/>
    </source>
</evidence>
<feature type="transmembrane region" description="Helical" evidence="7">
    <location>
        <begin position="207"/>
        <end position="226"/>
    </location>
</feature>
<feature type="transmembrane region" description="Helical" evidence="7">
    <location>
        <begin position="86"/>
        <end position="105"/>
    </location>
</feature>
<dbReference type="GO" id="GO:0022857">
    <property type="term" value="F:transmembrane transporter activity"/>
    <property type="evidence" value="ECO:0007669"/>
    <property type="project" value="InterPro"/>
</dbReference>
<keyword evidence="4 7" id="KW-0812">Transmembrane</keyword>
<feature type="domain" description="Major facilitator superfamily (MFS) profile" evidence="8">
    <location>
        <begin position="53"/>
        <end position="549"/>
    </location>
</feature>
<dbReference type="Pfam" id="PF07690">
    <property type="entry name" value="MFS_1"/>
    <property type="match status" value="1"/>
</dbReference>
<feature type="transmembrane region" description="Helical" evidence="7">
    <location>
        <begin position="281"/>
        <end position="302"/>
    </location>
</feature>
<evidence type="ECO:0000256" key="2">
    <source>
        <dbReference type="ARBA" id="ARBA00007520"/>
    </source>
</evidence>
<organism evidence="9 10">
    <name type="scientific">Talaromyces proteolyticus</name>
    <dbReference type="NCBI Taxonomy" id="1131652"/>
    <lineage>
        <taxon>Eukaryota</taxon>
        <taxon>Fungi</taxon>
        <taxon>Dikarya</taxon>
        <taxon>Ascomycota</taxon>
        <taxon>Pezizomycotina</taxon>
        <taxon>Eurotiomycetes</taxon>
        <taxon>Eurotiomycetidae</taxon>
        <taxon>Eurotiales</taxon>
        <taxon>Trichocomaceae</taxon>
        <taxon>Talaromyces</taxon>
        <taxon>Talaromyces sect. Bacilispori</taxon>
    </lineage>
</organism>
<dbReference type="CDD" id="cd17502">
    <property type="entry name" value="MFS_Azr1_MDR_like"/>
    <property type="match status" value="1"/>
</dbReference>
<evidence type="ECO:0000313" key="10">
    <source>
        <dbReference type="Proteomes" id="UP001201262"/>
    </source>
</evidence>
<evidence type="ECO:0000259" key="8">
    <source>
        <dbReference type="PROSITE" id="PS50850"/>
    </source>
</evidence>
<dbReference type="InterPro" id="IPR020846">
    <property type="entry name" value="MFS_dom"/>
</dbReference>
<name>A0AAD4KNN6_9EURO</name>
<sequence length="549" mass="59060">MMTESTIPAASSFTDIAPRASSEAVHGDEPALVGDAEKELQQRSIQGIRWLLLCIAVFSANLLYGLDNTIVADIQGAVAGTFNEYAQIGWLGVGFTLGSVVFILPLGKAYAIFDTKWLFIGCLTMFAAGSALCGGAPSMNAIIIGRVWAGAGGAGMYLGNLNLITILTTPKEQPVYVGLVGLIYGIGCILGPIIGGAFADSSATWRWGFYLNLVIFAVMSPVYVFLLPSLPRPSGQGRSFINKLLGLDWVGMVLSTGLHVSFVLFLTFGGVQWPWVDGRNIALYVVAGVTLIGFILSQYYSVLTTKEDRLFPGEFLRNPTMIFLYILMACGGAALFVAVYYIPLYFQFVHGDSGIISAVRLLPFICFYVATILLCGYLMPKTGYYILWYLASGIFMLIGAALMYTVRYDTNPANIYGYSILLGLGMSTTQAAYAVGPTLVAPERVAECIQFMNIAQGQSQLLGLAIASAIFQSQTIDGLVALLAGQAYSLDEIRDAIAGAQSSLLSELSPELRRKALDIIVHSVDDIYVMAIAAGALYIIASCFLPRHK</sequence>
<accession>A0AAD4KNN6</accession>
<dbReference type="GeneID" id="70243528"/>
<reference evidence="9" key="1">
    <citation type="submission" date="2021-12" db="EMBL/GenBank/DDBJ databases">
        <title>Convergent genome expansion in fungi linked to evolution of root-endophyte symbiosis.</title>
        <authorList>
            <consortium name="DOE Joint Genome Institute"/>
            <person name="Ke Y.-H."/>
            <person name="Bonito G."/>
            <person name="Liao H.-L."/>
            <person name="Looney B."/>
            <person name="Rojas-Flechas A."/>
            <person name="Nash J."/>
            <person name="Hameed K."/>
            <person name="Schadt C."/>
            <person name="Martin F."/>
            <person name="Crous P.W."/>
            <person name="Miettinen O."/>
            <person name="Magnuson J.K."/>
            <person name="Labbe J."/>
            <person name="Jacobson D."/>
            <person name="Doktycz M.J."/>
            <person name="Veneault-Fourrey C."/>
            <person name="Kuo A."/>
            <person name="Mondo S."/>
            <person name="Calhoun S."/>
            <person name="Riley R."/>
            <person name="Ohm R."/>
            <person name="LaButti K."/>
            <person name="Andreopoulos B."/>
            <person name="Pangilinan J."/>
            <person name="Nolan M."/>
            <person name="Tritt A."/>
            <person name="Clum A."/>
            <person name="Lipzen A."/>
            <person name="Daum C."/>
            <person name="Barry K."/>
            <person name="Grigoriev I.V."/>
            <person name="Vilgalys R."/>
        </authorList>
    </citation>
    <scope>NUCLEOTIDE SEQUENCE</scope>
    <source>
        <strain evidence="9">PMI_201</strain>
    </source>
</reference>
<proteinExistence type="inferred from homology"/>
<comment type="caution">
    <text evidence="9">The sequence shown here is derived from an EMBL/GenBank/DDBJ whole genome shotgun (WGS) entry which is preliminary data.</text>
</comment>
<keyword evidence="3" id="KW-0813">Transport</keyword>
<feature type="transmembrane region" description="Helical" evidence="7">
    <location>
        <begin position="461"/>
        <end position="484"/>
    </location>
</feature>
<comment type="subcellular location">
    <subcellularLocation>
        <location evidence="1">Membrane</location>
        <topology evidence="1">Multi-pass membrane protein</topology>
    </subcellularLocation>
</comment>
<evidence type="ECO:0000256" key="4">
    <source>
        <dbReference type="ARBA" id="ARBA00022692"/>
    </source>
</evidence>
<keyword evidence="10" id="KW-1185">Reference proteome</keyword>
<evidence type="ECO:0000313" key="9">
    <source>
        <dbReference type="EMBL" id="KAH8693250.1"/>
    </source>
</evidence>
<dbReference type="PANTHER" id="PTHR23501:SF12">
    <property type="entry name" value="MAJOR FACILITATOR SUPERFAMILY (MFS) PROFILE DOMAIN-CONTAINING PROTEIN-RELATED"/>
    <property type="match status" value="1"/>
</dbReference>
<dbReference type="EMBL" id="JAJTJA010000010">
    <property type="protein sequence ID" value="KAH8693250.1"/>
    <property type="molecule type" value="Genomic_DNA"/>
</dbReference>
<keyword evidence="5 7" id="KW-1133">Transmembrane helix</keyword>
<feature type="transmembrane region" description="Helical" evidence="7">
    <location>
        <begin position="48"/>
        <end position="66"/>
    </location>
</feature>
<feature type="transmembrane region" description="Helical" evidence="7">
    <location>
        <begin position="418"/>
        <end position="440"/>
    </location>
</feature>
<feature type="transmembrane region" description="Helical" evidence="7">
    <location>
        <begin position="117"/>
        <end position="137"/>
    </location>
</feature>
<dbReference type="SUPFAM" id="SSF103473">
    <property type="entry name" value="MFS general substrate transporter"/>
    <property type="match status" value="1"/>
</dbReference>
<feature type="transmembrane region" description="Helical" evidence="7">
    <location>
        <begin position="175"/>
        <end position="195"/>
    </location>
</feature>
<feature type="transmembrane region" description="Helical" evidence="7">
    <location>
        <begin position="322"/>
        <end position="342"/>
    </location>
</feature>
<dbReference type="AlphaFoldDB" id="A0AAD4KNN6"/>
<feature type="transmembrane region" description="Helical" evidence="7">
    <location>
        <begin position="527"/>
        <end position="545"/>
    </location>
</feature>
<evidence type="ECO:0000256" key="1">
    <source>
        <dbReference type="ARBA" id="ARBA00004141"/>
    </source>
</evidence>
<dbReference type="Proteomes" id="UP001201262">
    <property type="component" value="Unassembled WGS sequence"/>
</dbReference>
<dbReference type="RefSeq" id="XP_046069123.1">
    <property type="nucleotide sequence ID" value="XM_046213241.1"/>
</dbReference>
<dbReference type="PANTHER" id="PTHR23501">
    <property type="entry name" value="MAJOR FACILITATOR SUPERFAMILY"/>
    <property type="match status" value="1"/>
</dbReference>
<dbReference type="Gene3D" id="1.20.1250.20">
    <property type="entry name" value="MFS general substrate transporter like domains"/>
    <property type="match status" value="2"/>
</dbReference>
<comment type="similarity">
    <text evidence="2">Belongs to the major facilitator superfamily. TCR/Tet family.</text>
</comment>
<feature type="transmembrane region" description="Helical" evidence="7">
    <location>
        <begin position="247"/>
        <end position="269"/>
    </location>
</feature>
<evidence type="ECO:0000256" key="6">
    <source>
        <dbReference type="ARBA" id="ARBA00023136"/>
    </source>
</evidence>
<evidence type="ECO:0000256" key="3">
    <source>
        <dbReference type="ARBA" id="ARBA00022448"/>
    </source>
</evidence>
<dbReference type="InterPro" id="IPR011701">
    <property type="entry name" value="MFS"/>
</dbReference>
<feature type="transmembrane region" description="Helical" evidence="7">
    <location>
        <begin position="143"/>
        <end position="163"/>
    </location>
</feature>
<feature type="transmembrane region" description="Helical" evidence="7">
    <location>
        <begin position="354"/>
        <end position="379"/>
    </location>
</feature>
<dbReference type="InterPro" id="IPR036259">
    <property type="entry name" value="MFS_trans_sf"/>
</dbReference>
<keyword evidence="6 7" id="KW-0472">Membrane</keyword>
<gene>
    <name evidence="9" type="ORF">BGW36DRAFT_347661</name>
</gene>
<dbReference type="GO" id="GO:0005886">
    <property type="term" value="C:plasma membrane"/>
    <property type="evidence" value="ECO:0007669"/>
    <property type="project" value="TreeGrafter"/>
</dbReference>
<evidence type="ECO:0000256" key="7">
    <source>
        <dbReference type="SAM" id="Phobius"/>
    </source>
</evidence>
<protein>
    <submittedName>
        <fullName evidence="9">MFS transporter</fullName>
    </submittedName>
</protein>